<comment type="caution">
    <text evidence="2">The sequence shown here is derived from an EMBL/GenBank/DDBJ whole genome shotgun (WGS) entry which is preliminary data.</text>
</comment>
<feature type="region of interest" description="Disordered" evidence="1">
    <location>
        <begin position="1"/>
        <end position="30"/>
    </location>
</feature>
<reference evidence="3" key="1">
    <citation type="submission" date="2023-08" db="EMBL/GenBank/DDBJ databases">
        <title>Rhodospirillaceae gen. nov., a novel taxon isolated from the Yangtze River Yuezi River estuary sludge.</title>
        <authorList>
            <person name="Ruan L."/>
        </authorList>
    </citation>
    <scope>NUCLEOTIDE SEQUENCE [LARGE SCALE GENOMIC DNA]</scope>
    <source>
        <strain evidence="3">R-7</strain>
    </source>
</reference>
<evidence type="ECO:0000313" key="2">
    <source>
        <dbReference type="EMBL" id="MDQ7250065.1"/>
    </source>
</evidence>
<accession>A0ABU0YSD1</accession>
<dbReference type="RefSeq" id="WP_379958837.1">
    <property type="nucleotide sequence ID" value="NZ_JAUYVI010000006.1"/>
</dbReference>
<dbReference type="EMBL" id="JAUYVI010000006">
    <property type="protein sequence ID" value="MDQ7250065.1"/>
    <property type="molecule type" value="Genomic_DNA"/>
</dbReference>
<sequence length="165" mass="17590">MHATRARLPQKRTAKKTVAKKSTGKKATPKLAAPAELPLGVASLAAHRALLPQRVPLGAEIYVLVEWIAPARESWRRGELEVRRTACMPMTATTQADGGLMLTDLPGQGDAVLLGRAMLEALVSRAVPSLQLALPGMRVTVTAEDLLPALPAPRKPAQVLAFPRA</sequence>
<evidence type="ECO:0000256" key="1">
    <source>
        <dbReference type="SAM" id="MobiDB-lite"/>
    </source>
</evidence>
<dbReference type="Proteomes" id="UP001230156">
    <property type="component" value="Unassembled WGS sequence"/>
</dbReference>
<protein>
    <submittedName>
        <fullName evidence="2">Uncharacterized protein</fullName>
    </submittedName>
</protein>
<feature type="compositionally biased region" description="Basic residues" evidence="1">
    <location>
        <begin position="1"/>
        <end position="28"/>
    </location>
</feature>
<evidence type="ECO:0000313" key="3">
    <source>
        <dbReference type="Proteomes" id="UP001230156"/>
    </source>
</evidence>
<gene>
    <name evidence="2" type="ORF">Q8A70_20415</name>
</gene>
<name>A0ABU0YSD1_9PROT</name>
<keyword evidence="3" id="KW-1185">Reference proteome</keyword>
<organism evidence="2 3">
    <name type="scientific">Dongia sedimenti</name>
    <dbReference type="NCBI Taxonomy" id="3064282"/>
    <lineage>
        <taxon>Bacteria</taxon>
        <taxon>Pseudomonadati</taxon>
        <taxon>Pseudomonadota</taxon>
        <taxon>Alphaproteobacteria</taxon>
        <taxon>Rhodospirillales</taxon>
        <taxon>Dongiaceae</taxon>
        <taxon>Dongia</taxon>
    </lineage>
</organism>
<proteinExistence type="predicted"/>